<feature type="transmembrane region" description="Helical" evidence="10">
    <location>
        <begin position="168"/>
        <end position="194"/>
    </location>
</feature>
<dbReference type="STRING" id="1555112.LIP_1669"/>
<evidence type="ECO:0000256" key="8">
    <source>
        <dbReference type="ARBA" id="ARBA00023143"/>
    </source>
</evidence>
<dbReference type="PRINTS" id="PR00953">
    <property type="entry name" value="TYPE3IMRPROT"/>
</dbReference>
<keyword evidence="11" id="KW-0966">Cell projection</keyword>
<evidence type="ECO:0000256" key="9">
    <source>
        <dbReference type="NCBIfam" id="TIGR01400"/>
    </source>
</evidence>
<sequence length="260" mass="27246">MNLSLELGPQIWTLLALLVRVGVLVFFFPVGTNRVPVPVRLGLSGWLAFALWPAVPPESWLTPGAGYPLALAREALVGLGIALVMQLLTGAVQLAGQMVDMPMGFGVVNLLDPQTGQQVPVVAQLFGIVALLLFFVLGGPGVVMAALRQSLVWIPVGTAAVTERTARLLVAESAGVFTTGLRLALPVIAAGFLADVSLGVLSRAVPQFNVFIEGFPIKIGLGLLVLLAGVPFYLEAIGRLVGAAGRFPELLAQMLRTLGP</sequence>
<dbReference type="InterPro" id="IPR006303">
    <property type="entry name" value="FliR"/>
</dbReference>
<keyword evidence="11" id="KW-0969">Cilium</keyword>
<dbReference type="RefSeq" id="WP_068136477.1">
    <property type="nucleotide sequence ID" value="NZ_AP014924.1"/>
</dbReference>
<comment type="similarity">
    <text evidence="2 10">Belongs to the FliR/MopE/SpaR family.</text>
</comment>
<reference evidence="12" key="2">
    <citation type="journal article" date="2016" name="Int. J. Syst. Evol. Microbiol.">
        <title>Complete genome sequence and cell structure of Limnochorda pilosa, a Gram-negative spore-former within the phylum Firmicutes.</title>
        <authorList>
            <person name="Watanabe M."/>
            <person name="Kojima H."/>
            <person name="Fukui M."/>
        </authorList>
    </citation>
    <scope>NUCLEOTIDE SEQUENCE [LARGE SCALE GENOMIC DNA]</scope>
    <source>
        <strain evidence="12">HC45</strain>
    </source>
</reference>
<dbReference type="KEGG" id="lpil:LIP_1669"/>
<keyword evidence="12" id="KW-1185">Reference proteome</keyword>
<name>A0A0K2SK90_LIMPI</name>
<dbReference type="GO" id="GO:0044780">
    <property type="term" value="P:bacterial-type flagellum assembly"/>
    <property type="evidence" value="ECO:0007669"/>
    <property type="project" value="UniProtKB-UniRule"/>
</dbReference>
<evidence type="ECO:0000256" key="3">
    <source>
        <dbReference type="ARBA" id="ARBA00021717"/>
    </source>
</evidence>
<feature type="transmembrane region" description="Helical" evidence="10">
    <location>
        <begin position="214"/>
        <end position="234"/>
    </location>
</feature>
<comment type="function">
    <text evidence="1 10">Role in flagellar biosynthesis.</text>
</comment>
<evidence type="ECO:0000313" key="11">
    <source>
        <dbReference type="EMBL" id="BAS27515.1"/>
    </source>
</evidence>
<evidence type="ECO:0000256" key="6">
    <source>
        <dbReference type="ARBA" id="ARBA00022989"/>
    </source>
</evidence>
<feature type="transmembrane region" description="Helical" evidence="10">
    <location>
        <begin position="119"/>
        <end position="147"/>
    </location>
</feature>
<dbReference type="PANTHER" id="PTHR30065:SF1">
    <property type="entry name" value="SURFACE PRESENTATION OF ANTIGENS PROTEIN SPAR"/>
    <property type="match status" value="1"/>
</dbReference>
<keyword evidence="11" id="KW-0282">Flagellum</keyword>
<keyword evidence="4 10" id="KW-1003">Cell membrane</keyword>
<protein>
    <recommendedName>
        <fullName evidence="3 9">Flagellar biosynthetic protein FliR</fullName>
    </recommendedName>
</protein>
<gene>
    <name evidence="11" type="ORF">LIP_1669</name>
</gene>
<evidence type="ECO:0000256" key="10">
    <source>
        <dbReference type="RuleBase" id="RU362071"/>
    </source>
</evidence>
<dbReference type="GO" id="GO:0005886">
    <property type="term" value="C:plasma membrane"/>
    <property type="evidence" value="ECO:0007669"/>
    <property type="project" value="UniProtKB-SubCell"/>
</dbReference>
<feature type="transmembrane region" description="Helical" evidence="10">
    <location>
        <begin position="76"/>
        <end position="99"/>
    </location>
</feature>
<keyword evidence="8 10" id="KW-0975">Bacterial flagellum</keyword>
<dbReference type="GO" id="GO:0006605">
    <property type="term" value="P:protein targeting"/>
    <property type="evidence" value="ECO:0007669"/>
    <property type="project" value="UniProtKB-UniRule"/>
</dbReference>
<evidence type="ECO:0000256" key="1">
    <source>
        <dbReference type="ARBA" id="ARBA00002578"/>
    </source>
</evidence>
<dbReference type="AlphaFoldDB" id="A0A0K2SK90"/>
<keyword evidence="7 10" id="KW-0472">Membrane</keyword>
<organism evidence="11 12">
    <name type="scientific">Limnochorda pilosa</name>
    <dbReference type="NCBI Taxonomy" id="1555112"/>
    <lineage>
        <taxon>Bacteria</taxon>
        <taxon>Bacillati</taxon>
        <taxon>Bacillota</taxon>
        <taxon>Limnochordia</taxon>
        <taxon>Limnochordales</taxon>
        <taxon>Limnochordaceae</taxon>
        <taxon>Limnochorda</taxon>
    </lineage>
</organism>
<evidence type="ECO:0000313" key="12">
    <source>
        <dbReference type="Proteomes" id="UP000065807"/>
    </source>
</evidence>
<dbReference type="Pfam" id="PF01311">
    <property type="entry name" value="Bac_export_1"/>
    <property type="match status" value="1"/>
</dbReference>
<evidence type="ECO:0000256" key="4">
    <source>
        <dbReference type="ARBA" id="ARBA00022475"/>
    </source>
</evidence>
<dbReference type="InterPro" id="IPR002010">
    <property type="entry name" value="T3SS_IM_R"/>
</dbReference>
<dbReference type="NCBIfam" id="TIGR01400">
    <property type="entry name" value="fliR"/>
    <property type="match status" value="1"/>
</dbReference>
<dbReference type="OrthoDB" id="9807748at2"/>
<proteinExistence type="inferred from homology"/>
<dbReference type="PANTHER" id="PTHR30065">
    <property type="entry name" value="FLAGELLAR BIOSYNTHETIC PROTEIN FLIR"/>
    <property type="match status" value="1"/>
</dbReference>
<reference evidence="12" key="1">
    <citation type="submission" date="2015-07" db="EMBL/GenBank/DDBJ databases">
        <title>Complete genome sequence and phylogenetic analysis of Limnochorda pilosa.</title>
        <authorList>
            <person name="Watanabe M."/>
            <person name="Kojima H."/>
            <person name="Fukui M."/>
        </authorList>
    </citation>
    <scope>NUCLEOTIDE SEQUENCE [LARGE SCALE GENOMIC DNA]</scope>
    <source>
        <strain evidence="12">HC45</strain>
    </source>
</reference>
<keyword evidence="6 10" id="KW-1133">Transmembrane helix</keyword>
<comment type="subcellular location">
    <subcellularLocation>
        <location evidence="10">Cell membrane</location>
        <topology evidence="10">Multi-pass membrane protein</topology>
    </subcellularLocation>
    <subcellularLocation>
        <location evidence="10">Bacterial flagellum basal body</location>
    </subcellularLocation>
</comment>
<accession>A0A0K2SK90</accession>
<evidence type="ECO:0000256" key="5">
    <source>
        <dbReference type="ARBA" id="ARBA00022692"/>
    </source>
</evidence>
<feature type="transmembrane region" description="Helical" evidence="10">
    <location>
        <begin position="12"/>
        <end position="31"/>
    </location>
</feature>
<dbReference type="Proteomes" id="UP000065807">
    <property type="component" value="Chromosome"/>
</dbReference>
<dbReference type="GO" id="GO:0009425">
    <property type="term" value="C:bacterial-type flagellum basal body"/>
    <property type="evidence" value="ECO:0007669"/>
    <property type="project" value="UniProtKB-SubCell"/>
</dbReference>
<evidence type="ECO:0000256" key="2">
    <source>
        <dbReference type="ARBA" id="ARBA00009772"/>
    </source>
</evidence>
<evidence type="ECO:0000256" key="7">
    <source>
        <dbReference type="ARBA" id="ARBA00023136"/>
    </source>
</evidence>
<dbReference type="EMBL" id="AP014924">
    <property type="protein sequence ID" value="BAS27515.1"/>
    <property type="molecule type" value="Genomic_DNA"/>
</dbReference>
<keyword evidence="5 10" id="KW-0812">Transmembrane</keyword>